<evidence type="ECO:0000256" key="2">
    <source>
        <dbReference type="ARBA" id="ARBA00023015"/>
    </source>
</evidence>
<dbReference type="Proteomes" id="UP000609121">
    <property type="component" value="Unassembled WGS sequence"/>
</dbReference>
<dbReference type="GO" id="GO:0003677">
    <property type="term" value="F:DNA binding"/>
    <property type="evidence" value="ECO:0007669"/>
    <property type="project" value="UniProtKB-KW"/>
</dbReference>
<organism evidence="7 8">
    <name type="scientific">Mangrovicoccus algicola</name>
    <dbReference type="NCBI Taxonomy" id="2771008"/>
    <lineage>
        <taxon>Bacteria</taxon>
        <taxon>Pseudomonadati</taxon>
        <taxon>Pseudomonadota</taxon>
        <taxon>Alphaproteobacteria</taxon>
        <taxon>Rhodobacterales</taxon>
        <taxon>Paracoccaceae</taxon>
        <taxon>Mangrovicoccus</taxon>
    </lineage>
</organism>
<dbReference type="Pfam" id="PF03466">
    <property type="entry name" value="LysR_substrate"/>
    <property type="match status" value="1"/>
</dbReference>
<evidence type="ECO:0000313" key="7">
    <source>
        <dbReference type="EMBL" id="MBE3639494.1"/>
    </source>
</evidence>
<dbReference type="PANTHER" id="PTHR30293">
    <property type="entry name" value="TRANSCRIPTIONAL REGULATORY PROTEIN NAC-RELATED"/>
    <property type="match status" value="1"/>
</dbReference>
<keyword evidence="5" id="KW-0804">Transcription</keyword>
<dbReference type="PRINTS" id="PR00039">
    <property type="entry name" value="HTHLYSR"/>
</dbReference>
<proteinExistence type="inferred from homology"/>
<dbReference type="SUPFAM" id="SSF53850">
    <property type="entry name" value="Periplasmic binding protein-like II"/>
    <property type="match status" value="1"/>
</dbReference>
<keyword evidence="4" id="KW-0010">Activator</keyword>
<dbReference type="RefSeq" id="WP_193184227.1">
    <property type="nucleotide sequence ID" value="NZ_JACVXA010000048.1"/>
</dbReference>
<reference evidence="7" key="1">
    <citation type="submission" date="2020-09" db="EMBL/GenBank/DDBJ databases">
        <title>A novel bacterium of genus Mangrovicoccus, isolated from South China Sea.</title>
        <authorList>
            <person name="Huang H."/>
            <person name="Mo K."/>
            <person name="Hu Y."/>
        </authorList>
    </citation>
    <scope>NUCLEOTIDE SEQUENCE</scope>
    <source>
        <strain evidence="7">HB182678</strain>
    </source>
</reference>
<dbReference type="EMBL" id="JACVXA010000048">
    <property type="protein sequence ID" value="MBE3639494.1"/>
    <property type="molecule type" value="Genomic_DNA"/>
</dbReference>
<keyword evidence="8" id="KW-1185">Reference proteome</keyword>
<comment type="similarity">
    <text evidence="1">Belongs to the LysR transcriptional regulatory family.</text>
</comment>
<accession>A0A8J7CW37</accession>
<dbReference type="AlphaFoldDB" id="A0A8J7CW37"/>
<dbReference type="InterPro" id="IPR036390">
    <property type="entry name" value="WH_DNA-bd_sf"/>
</dbReference>
<dbReference type="FunFam" id="1.10.10.10:FF:000001">
    <property type="entry name" value="LysR family transcriptional regulator"/>
    <property type="match status" value="1"/>
</dbReference>
<gene>
    <name evidence="7" type="ORF">ICN82_14930</name>
</gene>
<dbReference type="PANTHER" id="PTHR30293:SF0">
    <property type="entry name" value="NITROGEN ASSIMILATION REGULATORY PROTEIN NAC"/>
    <property type="match status" value="1"/>
</dbReference>
<protein>
    <submittedName>
        <fullName evidence="7">LysR family transcriptional regulator</fullName>
    </submittedName>
</protein>
<dbReference type="Gene3D" id="3.40.190.290">
    <property type="match status" value="1"/>
</dbReference>
<evidence type="ECO:0000256" key="4">
    <source>
        <dbReference type="ARBA" id="ARBA00023159"/>
    </source>
</evidence>
<dbReference type="GO" id="GO:2000142">
    <property type="term" value="P:regulation of DNA-templated transcription initiation"/>
    <property type="evidence" value="ECO:0007669"/>
    <property type="project" value="TreeGrafter"/>
</dbReference>
<feature type="domain" description="HTH lysR-type" evidence="6">
    <location>
        <begin position="1"/>
        <end position="58"/>
    </location>
</feature>
<name>A0A8J7CW37_9RHOB</name>
<evidence type="ECO:0000259" key="6">
    <source>
        <dbReference type="PROSITE" id="PS50931"/>
    </source>
</evidence>
<keyword evidence="2" id="KW-0805">Transcription regulation</keyword>
<evidence type="ECO:0000256" key="3">
    <source>
        <dbReference type="ARBA" id="ARBA00023125"/>
    </source>
</evidence>
<sequence>MDLKRLQTFLRVAETGSLSAASDRMRIAQPALSRQIRLLEEEIGQVLFLRSREGMALTPAGALLQTRISGLLRQLDQGIDEVRSLRDAPRGRVAVGLVPSAAAVMGADLALSVRAAHPGIRLSLQQGYTSHLTDWLHRGEIDMALLYGGAGRLPAEELLREELVLVAPRGHPVLGGPADFAALAGAAMVLPGAENGLRLIVDQAAERAGITLDVLAEASAFQLLLELVTAGTGLSILPRSALPGSAAAGRLDWTGFVPPLHRDIHLVMAPAARQGRAARAVVPLLRQAALSALG</sequence>
<evidence type="ECO:0000256" key="1">
    <source>
        <dbReference type="ARBA" id="ARBA00009437"/>
    </source>
</evidence>
<dbReference type="GO" id="GO:0003700">
    <property type="term" value="F:DNA-binding transcription factor activity"/>
    <property type="evidence" value="ECO:0007669"/>
    <property type="project" value="InterPro"/>
</dbReference>
<evidence type="ECO:0000313" key="8">
    <source>
        <dbReference type="Proteomes" id="UP000609121"/>
    </source>
</evidence>
<evidence type="ECO:0000256" key="5">
    <source>
        <dbReference type="ARBA" id="ARBA00023163"/>
    </source>
</evidence>
<dbReference type="PROSITE" id="PS50931">
    <property type="entry name" value="HTH_LYSR"/>
    <property type="match status" value="1"/>
</dbReference>
<comment type="caution">
    <text evidence="7">The sequence shown here is derived from an EMBL/GenBank/DDBJ whole genome shotgun (WGS) entry which is preliminary data.</text>
</comment>
<keyword evidence="3" id="KW-0238">DNA-binding</keyword>
<dbReference type="SUPFAM" id="SSF46785">
    <property type="entry name" value="Winged helix' DNA-binding domain"/>
    <property type="match status" value="1"/>
</dbReference>
<dbReference type="InterPro" id="IPR000847">
    <property type="entry name" value="LysR_HTH_N"/>
</dbReference>
<dbReference type="InterPro" id="IPR036388">
    <property type="entry name" value="WH-like_DNA-bd_sf"/>
</dbReference>
<dbReference type="Gene3D" id="1.10.10.10">
    <property type="entry name" value="Winged helix-like DNA-binding domain superfamily/Winged helix DNA-binding domain"/>
    <property type="match status" value="1"/>
</dbReference>
<dbReference type="InterPro" id="IPR005119">
    <property type="entry name" value="LysR_subst-bd"/>
</dbReference>
<dbReference type="Pfam" id="PF00126">
    <property type="entry name" value="HTH_1"/>
    <property type="match status" value="1"/>
</dbReference>